<comment type="caution">
    <text evidence="2">The sequence shown here is derived from an EMBL/GenBank/DDBJ whole genome shotgun (WGS) entry which is preliminary data.</text>
</comment>
<organism evidence="2 3">
    <name type="scientific">Cercophora newfieldiana</name>
    <dbReference type="NCBI Taxonomy" id="92897"/>
    <lineage>
        <taxon>Eukaryota</taxon>
        <taxon>Fungi</taxon>
        <taxon>Dikarya</taxon>
        <taxon>Ascomycota</taxon>
        <taxon>Pezizomycotina</taxon>
        <taxon>Sordariomycetes</taxon>
        <taxon>Sordariomycetidae</taxon>
        <taxon>Sordariales</taxon>
        <taxon>Lasiosphaeriaceae</taxon>
        <taxon>Cercophora</taxon>
    </lineage>
</organism>
<protein>
    <submittedName>
        <fullName evidence="2">Uncharacterized protein</fullName>
    </submittedName>
</protein>
<evidence type="ECO:0000313" key="2">
    <source>
        <dbReference type="EMBL" id="KAK0656219.1"/>
    </source>
</evidence>
<evidence type="ECO:0000313" key="3">
    <source>
        <dbReference type="Proteomes" id="UP001174936"/>
    </source>
</evidence>
<dbReference type="Proteomes" id="UP001174936">
    <property type="component" value="Unassembled WGS sequence"/>
</dbReference>
<dbReference type="EMBL" id="JAULSV010000001">
    <property type="protein sequence ID" value="KAK0656219.1"/>
    <property type="molecule type" value="Genomic_DNA"/>
</dbReference>
<feature type="region of interest" description="Disordered" evidence="1">
    <location>
        <begin position="178"/>
        <end position="215"/>
    </location>
</feature>
<proteinExistence type="predicted"/>
<accession>A0AA39YPA0</accession>
<evidence type="ECO:0000256" key="1">
    <source>
        <dbReference type="SAM" id="MobiDB-lite"/>
    </source>
</evidence>
<keyword evidence="3" id="KW-1185">Reference proteome</keyword>
<reference evidence="2" key="1">
    <citation type="submission" date="2023-06" db="EMBL/GenBank/DDBJ databases">
        <title>Genome-scale phylogeny and comparative genomics of the fungal order Sordariales.</title>
        <authorList>
            <consortium name="Lawrence Berkeley National Laboratory"/>
            <person name="Hensen N."/>
            <person name="Bonometti L."/>
            <person name="Westerberg I."/>
            <person name="Brannstrom I.O."/>
            <person name="Guillou S."/>
            <person name="Cros-Aarteil S."/>
            <person name="Calhoun S."/>
            <person name="Haridas S."/>
            <person name="Kuo A."/>
            <person name="Mondo S."/>
            <person name="Pangilinan J."/>
            <person name="Riley R."/>
            <person name="Labutti K."/>
            <person name="Andreopoulos B."/>
            <person name="Lipzen A."/>
            <person name="Chen C."/>
            <person name="Yanf M."/>
            <person name="Daum C."/>
            <person name="Ng V."/>
            <person name="Clum A."/>
            <person name="Steindorff A."/>
            <person name="Ohm R."/>
            <person name="Martin F."/>
            <person name="Silar P."/>
            <person name="Natvig D."/>
            <person name="Lalanne C."/>
            <person name="Gautier V."/>
            <person name="Ament-Velasquez S.L."/>
            <person name="Kruys A."/>
            <person name="Hutchinson M.I."/>
            <person name="Powell A.J."/>
            <person name="Barry K."/>
            <person name="Miller A.N."/>
            <person name="Grigoriev I.V."/>
            <person name="Debuchy R."/>
            <person name="Gladieux P."/>
            <person name="Thoren M.H."/>
            <person name="Johannesson H."/>
        </authorList>
    </citation>
    <scope>NUCLEOTIDE SEQUENCE</scope>
    <source>
        <strain evidence="2">SMH2532-1</strain>
    </source>
</reference>
<name>A0AA39YPA0_9PEZI</name>
<dbReference type="AlphaFoldDB" id="A0AA39YPA0"/>
<sequence>MTMTIKLENGAMKLETKLHTYIGRAALRHPHAVPPLGWPLPGSSVSPRLGPASTPPQCRRAAPSISGNSILRARLAKRRSQVAAIPAPELLAGIHFQGCPYLKRQYPNHPCSPAHLLTCPLALASTIHAETKPQTSGYKARARLRNLRHTHTEPQQLALSLRCPRPVMFPSRQPRTYCFSSSHQHRDEPQRPPIFVPGQARSPGRAHVLPDFEEP</sequence>
<gene>
    <name evidence="2" type="ORF">B0T16DRAFT_398854</name>
</gene>